<evidence type="ECO:0000259" key="1">
    <source>
        <dbReference type="PROSITE" id="PS50181"/>
    </source>
</evidence>
<sequence>MACQFPNELMETIFIQMNAENLMQSRKVCHRWNEIISKLERNGSLWLDFCLEEIPLHSLTDITKMQELHVAQKGNIFYHLLSKLGWIFWKEIFKEYVRARRVKNELYAITTIKYNPDNGQVTSLALNDLLLYSGFENGDVFIWKNIDSGQRGTKVVESVHCPVQAIFCDPEGTTSSKVLKGEVRNTESLIVVYRDLVKFVRYTSESDNKRSEWLLEVPRKPCENAFEFCPVIPSDDKVWFEWYTGNQFHFVTSEKETVHVSSSMDRITASDSSSGMIVLGMRTGDIVYCDNLETHGNLSAIGHTSDMEYKVLGNVGSSVRQLINKGRNVVCLTDDSNIYVSINLSRFHCLDAHTSFGCRVECIAWHGAILAIGTKYGIVHVYHVPQERDLQNLDLRKNIAISLDCEHINAIAIGDDGSRPVIAVATDVVGVIHVIRW</sequence>
<dbReference type="SUPFAM" id="SSF81383">
    <property type="entry name" value="F-box domain"/>
    <property type="match status" value="1"/>
</dbReference>
<dbReference type="PROSITE" id="PS50181">
    <property type="entry name" value="FBOX"/>
    <property type="match status" value="1"/>
</dbReference>
<dbReference type="EnsemblMetazoa" id="G24664.3">
    <property type="protein sequence ID" value="G24664.3:cds"/>
    <property type="gene ID" value="G24664"/>
</dbReference>
<proteinExistence type="predicted"/>
<accession>A0A8W8KUH2</accession>
<dbReference type="InterPro" id="IPR001810">
    <property type="entry name" value="F-box_dom"/>
</dbReference>
<dbReference type="SMART" id="SM00256">
    <property type="entry name" value="FBOX"/>
    <property type="match status" value="1"/>
</dbReference>
<feature type="domain" description="F-box" evidence="1">
    <location>
        <begin position="1"/>
        <end position="49"/>
    </location>
</feature>
<dbReference type="AlphaFoldDB" id="A0A8W8KUH2"/>
<dbReference type="OMA" id="PNELMET"/>
<dbReference type="SUPFAM" id="SSF50978">
    <property type="entry name" value="WD40 repeat-like"/>
    <property type="match status" value="1"/>
</dbReference>
<dbReference type="Gene3D" id="2.130.10.10">
    <property type="entry name" value="YVTN repeat-like/Quinoprotein amine dehydrogenase"/>
    <property type="match status" value="1"/>
</dbReference>
<dbReference type="Pfam" id="PF00646">
    <property type="entry name" value="F-box"/>
    <property type="match status" value="1"/>
</dbReference>
<dbReference type="EnsemblMetazoa" id="G24664.5">
    <property type="protein sequence ID" value="G24664.5:cds"/>
    <property type="gene ID" value="G24664"/>
</dbReference>
<name>A0A8W8KUH2_MAGGI</name>
<protein>
    <recommendedName>
        <fullName evidence="1">F-box domain-containing protein</fullName>
    </recommendedName>
</protein>
<organism evidence="2 3">
    <name type="scientific">Magallana gigas</name>
    <name type="common">Pacific oyster</name>
    <name type="synonym">Crassostrea gigas</name>
    <dbReference type="NCBI Taxonomy" id="29159"/>
    <lineage>
        <taxon>Eukaryota</taxon>
        <taxon>Metazoa</taxon>
        <taxon>Spiralia</taxon>
        <taxon>Lophotrochozoa</taxon>
        <taxon>Mollusca</taxon>
        <taxon>Bivalvia</taxon>
        <taxon>Autobranchia</taxon>
        <taxon>Pteriomorphia</taxon>
        <taxon>Ostreida</taxon>
        <taxon>Ostreoidea</taxon>
        <taxon>Ostreidae</taxon>
        <taxon>Magallana</taxon>
    </lineage>
</organism>
<keyword evidence="3" id="KW-1185">Reference proteome</keyword>
<dbReference type="InterPro" id="IPR036322">
    <property type="entry name" value="WD40_repeat_dom_sf"/>
</dbReference>
<dbReference type="OrthoDB" id="2095648at2759"/>
<dbReference type="Gene3D" id="1.20.1280.50">
    <property type="match status" value="1"/>
</dbReference>
<evidence type="ECO:0000313" key="2">
    <source>
        <dbReference type="EnsemblMetazoa" id="G24664.1:cds"/>
    </source>
</evidence>
<dbReference type="EnsemblMetazoa" id="G24664.4">
    <property type="protein sequence ID" value="G24664.4:cds"/>
    <property type="gene ID" value="G24664"/>
</dbReference>
<reference evidence="2" key="1">
    <citation type="submission" date="2022-08" db="UniProtKB">
        <authorList>
            <consortium name="EnsemblMetazoa"/>
        </authorList>
    </citation>
    <scope>IDENTIFICATION</scope>
    <source>
        <strain evidence="2">05x7-T-G4-1.051#20</strain>
    </source>
</reference>
<dbReference type="Proteomes" id="UP000005408">
    <property type="component" value="Unassembled WGS sequence"/>
</dbReference>
<dbReference type="InterPro" id="IPR036047">
    <property type="entry name" value="F-box-like_dom_sf"/>
</dbReference>
<dbReference type="InterPro" id="IPR015943">
    <property type="entry name" value="WD40/YVTN_repeat-like_dom_sf"/>
</dbReference>
<evidence type="ECO:0000313" key="3">
    <source>
        <dbReference type="Proteomes" id="UP000005408"/>
    </source>
</evidence>
<dbReference type="EnsemblMetazoa" id="G24664.1">
    <property type="protein sequence ID" value="G24664.1:cds"/>
    <property type="gene ID" value="G24664"/>
</dbReference>